<accession>A0A8T8I4T1</accession>
<feature type="compositionally biased region" description="Polar residues" evidence="1">
    <location>
        <begin position="13"/>
        <end position="30"/>
    </location>
</feature>
<evidence type="ECO:0000313" key="2">
    <source>
        <dbReference type="EMBL" id="QTR04964.1"/>
    </source>
</evidence>
<feature type="region of interest" description="Disordered" evidence="1">
    <location>
        <begin position="1"/>
        <end position="75"/>
    </location>
</feature>
<protein>
    <submittedName>
        <fullName evidence="2">Uncharacterized protein</fullName>
    </submittedName>
</protein>
<organism evidence="2 3">
    <name type="scientific">Saccharothrix algeriensis</name>
    <dbReference type="NCBI Taxonomy" id="173560"/>
    <lineage>
        <taxon>Bacteria</taxon>
        <taxon>Bacillati</taxon>
        <taxon>Actinomycetota</taxon>
        <taxon>Actinomycetes</taxon>
        <taxon>Pseudonocardiales</taxon>
        <taxon>Pseudonocardiaceae</taxon>
        <taxon>Saccharothrix</taxon>
    </lineage>
</organism>
<proteinExistence type="predicted"/>
<name>A0A8T8I4T1_9PSEU</name>
<reference evidence="2" key="1">
    <citation type="submission" date="2021-04" db="EMBL/GenBank/DDBJ databases">
        <title>Saccharothrix algeriensis WGS.</title>
        <authorList>
            <person name="Stuskova K."/>
            <person name="Hakalova E."/>
            <person name="Tebbal A.B."/>
            <person name="Eichmeier A."/>
        </authorList>
    </citation>
    <scope>NUCLEOTIDE SEQUENCE</scope>
    <source>
        <strain evidence="2">NRRL B-24137</strain>
    </source>
</reference>
<dbReference type="AlphaFoldDB" id="A0A8T8I4T1"/>
<gene>
    <name evidence="2" type="ORF">J7S33_09550</name>
</gene>
<sequence>MIPGSEARIRSPTAANTGSSAARSLPTASNHCAVDRSSPGLVDVPDRTCPNSHSRTCSADAAPTGGSASPAGFAG</sequence>
<dbReference type="EMBL" id="CP072788">
    <property type="protein sequence ID" value="QTR04964.1"/>
    <property type="molecule type" value="Genomic_DNA"/>
</dbReference>
<evidence type="ECO:0000256" key="1">
    <source>
        <dbReference type="SAM" id="MobiDB-lite"/>
    </source>
</evidence>
<evidence type="ECO:0000313" key="3">
    <source>
        <dbReference type="Proteomes" id="UP000671828"/>
    </source>
</evidence>
<feature type="non-terminal residue" evidence="2">
    <location>
        <position position="75"/>
    </location>
</feature>
<dbReference type="Proteomes" id="UP000671828">
    <property type="component" value="Chromosome"/>
</dbReference>
<feature type="compositionally biased region" description="Low complexity" evidence="1">
    <location>
        <begin position="58"/>
        <end position="75"/>
    </location>
</feature>